<dbReference type="RefSeq" id="WP_161448783.1">
    <property type="nucleotide sequence ID" value="NZ_WYDN01000006.1"/>
</dbReference>
<evidence type="ECO:0000256" key="1">
    <source>
        <dbReference type="SAM" id="MobiDB-lite"/>
    </source>
</evidence>
<evidence type="ECO:0000313" key="5">
    <source>
        <dbReference type="Proteomes" id="UP000477543"/>
    </source>
</evidence>
<dbReference type="Proteomes" id="UP000477543">
    <property type="component" value="Unassembled WGS sequence"/>
</dbReference>
<feature type="region of interest" description="Disordered" evidence="1">
    <location>
        <begin position="441"/>
        <end position="463"/>
    </location>
</feature>
<sequence>MKRRLLIAVLAALAVTAAAVALWDPWDRCDAPEPVCTALGEIGELDNVLDTEVDYDAGSPAANGSGPVLVLWTFRLPETLSPQQAAELAASAAEQAQAVVVGNVELQHAVSIVAGIPQESQVPGMETYPLQLMLGDRPRQETAQAFSFWQQGATQVGNGSVSAPNTEALLELAQLARRLDYEPTLELPDGSIRYTPNGEFKLEQVQLAVEAAQQPNVANAIFGSGSLSVYSSAADDSEQTADIKRWLDAHEPLSEPTAYTLSSPDVGTIFDGWIGRELPDHLMAKPPVLPEGVTAWPGDANAPTCTQDDLKLSLSSPDAALGSRFLSLYAHNVSASACSLQGYAQITFLNADGDVQDDAVTRPETHVSAERIVVPSGEYAISTLNWKAMSTSQDPDETTDLSVAALPNLEPVVLTPMHQERPTSLDILDGARVELGPWVQAAEGWSKPGESSGSGERPGSRAP</sequence>
<dbReference type="AlphaFoldDB" id="A0A6L9G9S9"/>
<proteinExistence type="predicted"/>
<feature type="chain" id="PRO_5039280844" evidence="2">
    <location>
        <begin position="22"/>
        <end position="463"/>
    </location>
</feature>
<feature type="signal peptide" evidence="2">
    <location>
        <begin position="1"/>
        <end position="21"/>
    </location>
</feature>
<evidence type="ECO:0000313" key="4">
    <source>
        <dbReference type="EMBL" id="NAZ16106.1"/>
    </source>
</evidence>
<dbReference type="InterPro" id="IPR025326">
    <property type="entry name" value="DUF4232"/>
</dbReference>
<gene>
    <name evidence="4" type="ORF">GT020_08520</name>
</gene>
<evidence type="ECO:0000259" key="3">
    <source>
        <dbReference type="Pfam" id="PF14016"/>
    </source>
</evidence>
<evidence type="ECO:0000256" key="2">
    <source>
        <dbReference type="SAM" id="SignalP"/>
    </source>
</evidence>
<feature type="compositionally biased region" description="Low complexity" evidence="1">
    <location>
        <begin position="448"/>
        <end position="463"/>
    </location>
</feature>
<keyword evidence="2" id="KW-0732">Signal</keyword>
<comment type="caution">
    <text evidence="4">The sequence shown here is derived from an EMBL/GenBank/DDBJ whole genome shotgun (WGS) entry which is preliminary data.</text>
</comment>
<name>A0A6L9G9S9_9MICC</name>
<organism evidence="4 5">
    <name type="scientific">Glutamicibacter soli</name>
    <dbReference type="NCBI Taxonomy" id="453836"/>
    <lineage>
        <taxon>Bacteria</taxon>
        <taxon>Bacillati</taxon>
        <taxon>Actinomycetota</taxon>
        <taxon>Actinomycetes</taxon>
        <taxon>Micrococcales</taxon>
        <taxon>Micrococcaceae</taxon>
        <taxon>Glutamicibacter</taxon>
    </lineage>
</organism>
<reference evidence="4 5" key="1">
    <citation type="submission" date="2020-01" db="EMBL/GenBank/DDBJ databases">
        <title>Glutamicibacter soli M275.</title>
        <authorList>
            <person name="Meng X."/>
        </authorList>
    </citation>
    <scope>NUCLEOTIDE SEQUENCE [LARGE SCALE GENOMIC DNA]</scope>
    <source>
        <strain evidence="4 5">M275</strain>
    </source>
</reference>
<protein>
    <submittedName>
        <fullName evidence="4">DUF4232 domain-containing protein</fullName>
    </submittedName>
</protein>
<dbReference type="EMBL" id="WYDN01000006">
    <property type="protein sequence ID" value="NAZ16106.1"/>
    <property type="molecule type" value="Genomic_DNA"/>
</dbReference>
<dbReference type="Pfam" id="PF14016">
    <property type="entry name" value="DUF4232"/>
    <property type="match status" value="1"/>
</dbReference>
<accession>A0A6L9G9S9</accession>
<feature type="domain" description="DUF4232" evidence="3">
    <location>
        <begin position="305"/>
        <end position="438"/>
    </location>
</feature>